<dbReference type="PANTHER" id="PTHR21506:SF0">
    <property type="entry name" value="CONSERVED OLIGOMERIC GOLGI COMPLEX SUBUNIT 6"/>
    <property type="match status" value="1"/>
</dbReference>
<comment type="function">
    <text evidence="1">Required for normal Golgi function.</text>
</comment>
<keyword evidence="1" id="KW-0472">Membrane</keyword>
<gene>
    <name evidence="4" type="ORF">FSB_LOCUS41786</name>
</gene>
<dbReference type="GO" id="GO:0000139">
    <property type="term" value="C:Golgi membrane"/>
    <property type="evidence" value="ECO:0007669"/>
    <property type="project" value="UniProtKB-SubCell"/>
</dbReference>
<dbReference type="GO" id="GO:0006891">
    <property type="term" value="P:intra-Golgi vesicle-mediated transport"/>
    <property type="evidence" value="ECO:0007669"/>
    <property type="project" value="UniProtKB-UniRule"/>
</dbReference>
<evidence type="ECO:0000256" key="1">
    <source>
        <dbReference type="RuleBase" id="RU365075"/>
    </source>
</evidence>
<sequence length="267" mass="29939">MGMAVATGLSRKLKKVLECRTESPNLVSSLKTLSTLYTENTPRSRCNLRYNIETCGLQINLDFLHASDAAQKALDLVEKQVNVLSDCYNKIAKALESCSGSTRDIIRKPKSKQPKPESTQIESDSSDNDEPQLHEEEESDTEPPSPVSQQSIEAVADDSEEERPMYPPPYNPSNNPSFCYVPPTNAIAISEYQPYPDSYPNPYAYAYAYQSYSSENYEEQLAEGIFGVNLDSSNAHYRGDQNESASDDFAQSVTDQAFCYDENYYPY</sequence>
<keyword evidence="1" id="KW-0653">Protein transport</keyword>
<keyword evidence="1" id="KW-0333">Golgi apparatus</keyword>
<reference evidence="4" key="1">
    <citation type="submission" date="2018-02" db="EMBL/GenBank/DDBJ databases">
        <authorList>
            <person name="Cohen D.B."/>
            <person name="Kent A.D."/>
        </authorList>
    </citation>
    <scope>NUCLEOTIDE SEQUENCE</scope>
</reference>
<name>A0A2N9HQE9_FAGSY</name>
<dbReference type="EMBL" id="OIVN01003846">
    <property type="protein sequence ID" value="SPD13904.1"/>
    <property type="molecule type" value="Genomic_DNA"/>
</dbReference>
<protein>
    <recommendedName>
        <fullName evidence="1">Conserved oligomeric Golgi complex subunit 6</fullName>
        <shortName evidence="1">COG complex subunit 6</shortName>
    </recommendedName>
    <alternativeName>
        <fullName evidence="1">Component of oligomeric Golgi complex 6</fullName>
    </alternativeName>
</protein>
<dbReference type="InterPro" id="IPR010490">
    <property type="entry name" value="COG6"/>
</dbReference>
<accession>A0A2N9HQE9</accession>
<comment type="similarity">
    <text evidence="1">Belongs to the COG6 family.</text>
</comment>
<dbReference type="AlphaFoldDB" id="A0A2N9HQE9"/>
<organism evidence="4">
    <name type="scientific">Fagus sylvatica</name>
    <name type="common">Beechnut</name>
    <dbReference type="NCBI Taxonomy" id="28930"/>
    <lineage>
        <taxon>Eukaryota</taxon>
        <taxon>Viridiplantae</taxon>
        <taxon>Streptophyta</taxon>
        <taxon>Embryophyta</taxon>
        <taxon>Tracheophyta</taxon>
        <taxon>Spermatophyta</taxon>
        <taxon>Magnoliopsida</taxon>
        <taxon>eudicotyledons</taxon>
        <taxon>Gunneridae</taxon>
        <taxon>Pentapetalae</taxon>
        <taxon>rosids</taxon>
        <taxon>fabids</taxon>
        <taxon>Fagales</taxon>
        <taxon>Fagaceae</taxon>
        <taxon>Fagus</taxon>
    </lineage>
</organism>
<keyword evidence="1" id="KW-0813">Transport</keyword>
<proteinExistence type="inferred from homology"/>
<comment type="subcellular location">
    <subcellularLocation>
        <location evidence="1">Golgi apparatus membrane</location>
        <topology evidence="1">Peripheral membrane protein</topology>
    </subcellularLocation>
</comment>
<dbReference type="GO" id="GO:0015031">
    <property type="term" value="P:protein transport"/>
    <property type="evidence" value="ECO:0007669"/>
    <property type="project" value="UniProtKB-KW"/>
</dbReference>
<dbReference type="PANTHER" id="PTHR21506">
    <property type="entry name" value="COMPONENT OF OLIGOMERIC GOLGI COMPLEX 6"/>
    <property type="match status" value="1"/>
</dbReference>
<feature type="domain" description="Conserved oligomeric complex COG6 N-terminal" evidence="3">
    <location>
        <begin position="33"/>
        <end position="111"/>
    </location>
</feature>
<dbReference type="Pfam" id="PF06419">
    <property type="entry name" value="COG6_N"/>
    <property type="match status" value="1"/>
</dbReference>
<evidence type="ECO:0000259" key="3">
    <source>
        <dbReference type="Pfam" id="PF06419"/>
    </source>
</evidence>
<dbReference type="GO" id="GO:0017119">
    <property type="term" value="C:Golgi transport complex"/>
    <property type="evidence" value="ECO:0007669"/>
    <property type="project" value="UniProtKB-UniRule"/>
</dbReference>
<feature type="compositionally biased region" description="Acidic residues" evidence="2">
    <location>
        <begin position="124"/>
        <end position="141"/>
    </location>
</feature>
<dbReference type="InterPro" id="IPR048368">
    <property type="entry name" value="COG6_N"/>
</dbReference>
<evidence type="ECO:0000313" key="4">
    <source>
        <dbReference type="EMBL" id="SPD13904.1"/>
    </source>
</evidence>
<evidence type="ECO:0000256" key="2">
    <source>
        <dbReference type="SAM" id="MobiDB-lite"/>
    </source>
</evidence>
<feature type="region of interest" description="Disordered" evidence="2">
    <location>
        <begin position="104"/>
        <end position="173"/>
    </location>
</feature>
<comment type="subunit">
    <text evidence="1">Component of the conserved oligomeric Golgi complex.</text>
</comment>